<dbReference type="AlphaFoldDB" id="A0A6J5YXJ9"/>
<dbReference type="EMBL" id="CAESAL010000009">
    <property type="protein sequence ID" value="CAB4334216.1"/>
    <property type="molecule type" value="Genomic_DNA"/>
</dbReference>
<accession>A0A6J5YXJ9</accession>
<reference evidence="1" key="1">
    <citation type="submission" date="2020-05" db="EMBL/GenBank/DDBJ databases">
        <authorList>
            <person name="Chiriac C."/>
            <person name="Salcher M."/>
            <person name="Ghai R."/>
            <person name="Kavagutti S V."/>
        </authorList>
    </citation>
    <scope>NUCLEOTIDE SEQUENCE</scope>
</reference>
<name>A0A6J5YXJ9_9ZZZZ</name>
<sequence>MFNLKASVHLEEEELAVLEQEFDSAGVDVTAGLGDRYRGIAHCLTNFWGEVRCRALFNEFLMTTLGRTIALGDPDAVAMGVGDDLHFDVARPCEIALDVALVATKAFECFALGGVECLGRFVFAANNAHAATAAAVGRFNRNWPTMSFTERNYFRRIFEKFSGSRNALHSGSLCGDTT</sequence>
<dbReference type="AntiFam" id="ANF00133">
    <property type="entry name" value="Shadow ORF (opposite mccA)"/>
</dbReference>
<organism evidence="1">
    <name type="scientific">freshwater metagenome</name>
    <dbReference type="NCBI Taxonomy" id="449393"/>
    <lineage>
        <taxon>unclassified sequences</taxon>
        <taxon>metagenomes</taxon>
        <taxon>ecological metagenomes</taxon>
    </lineage>
</organism>
<proteinExistence type="predicted"/>
<protein>
    <submittedName>
        <fullName evidence="1">Unannotated protein</fullName>
    </submittedName>
</protein>
<gene>
    <name evidence="1" type="ORF">UFOPK3331_00450</name>
</gene>
<evidence type="ECO:0000313" key="1">
    <source>
        <dbReference type="EMBL" id="CAB4334216.1"/>
    </source>
</evidence>